<evidence type="ECO:0000259" key="2">
    <source>
        <dbReference type="Pfam" id="PF17761"/>
    </source>
</evidence>
<dbReference type="InterPro" id="IPR041527">
    <property type="entry name" value="YhcG_N"/>
</dbReference>
<protein>
    <submittedName>
        <fullName evidence="3">Uncharacterized protein</fullName>
    </submittedName>
</protein>
<gene>
    <name evidence="3" type="ORF">CCAN12_720046</name>
</gene>
<dbReference type="Pfam" id="PF17761">
    <property type="entry name" value="DUF1016_N"/>
    <property type="match status" value="1"/>
</dbReference>
<sequence length="331" mass="38971">MNIEPTNYTNLVSEIGNLLKKGREQAATSVNTILVHTYWLIGRYIVEFEQKGKEKATYGSELLERLSKDLTTAYGKGFSRSNLFYMRKLYINFPNSETLSHKLSWSHYFEILKAEQPLAIKFYTIQAEKDNWSVRELKRQMKSMLFHRLALSKDKKGILELAEKGQEIHKPQDILKDPYVLEFLNLPMQHQYLESELEGKLISNLQDFLMELGKGFTFVKRQYRISLSGNHFYVDLVFYHRILKCFVLIDLKRGEVNHQDIGQMNLYLNYFQKEENVEGDNQPIGIVLGAYKDHILVEYATENISNQLFVSKYQLYLPEKKELERELEKLL</sequence>
<dbReference type="EMBL" id="CDOE01000070">
    <property type="protein sequence ID" value="CEN38087.1"/>
    <property type="molecule type" value="Genomic_DNA"/>
</dbReference>
<feature type="domain" description="YhcG N-terminal" evidence="2">
    <location>
        <begin position="14"/>
        <end position="148"/>
    </location>
</feature>
<evidence type="ECO:0000313" key="3">
    <source>
        <dbReference type="EMBL" id="CEN38087.1"/>
    </source>
</evidence>
<dbReference type="AlphaFoldDB" id="A0A0B7HJJ9"/>
<dbReference type="GO" id="GO:0003676">
    <property type="term" value="F:nucleic acid binding"/>
    <property type="evidence" value="ECO:0007669"/>
    <property type="project" value="InterPro"/>
</dbReference>
<dbReference type="InterPro" id="IPR053148">
    <property type="entry name" value="PD-DEXK-like_domain"/>
</dbReference>
<evidence type="ECO:0000313" key="4">
    <source>
        <dbReference type="Proteomes" id="UP000044026"/>
    </source>
</evidence>
<reference evidence="3 4" key="1">
    <citation type="submission" date="2015-01" db="EMBL/GenBank/DDBJ databases">
        <authorList>
            <person name="Xiang T."/>
            <person name="Song Y."/>
            <person name="Huang L."/>
            <person name="Wang B."/>
            <person name="Wu P."/>
        </authorList>
    </citation>
    <scope>NUCLEOTIDE SEQUENCE [LARGE SCALE GENOMIC DNA]</scope>
    <source>
        <strain evidence="3 4">Cc12</strain>
    </source>
</reference>
<dbReference type="GeneID" id="69580732"/>
<dbReference type="InterPro" id="IPR011856">
    <property type="entry name" value="tRNA_endonuc-like_dom_sf"/>
</dbReference>
<feature type="domain" description="YhcG PDDEXK nuclease" evidence="1">
    <location>
        <begin position="173"/>
        <end position="327"/>
    </location>
</feature>
<dbReference type="Proteomes" id="UP000044026">
    <property type="component" value="Unassembled WGS sequence"/>
</dbReference>
<evidence type="ECO:0000259" key="1">
    <source>
        <dbReference type="Pfam" id="PF06250"/>
    </source>
</evidence>
<dbReference type="PANTHER" id="PTHR30547">
    <property type="entry name" value="UNCHARACTERIZED PROTEIN YHCG-RELATED"/>
    <property type="match status" value="1"/>
</dbReference>
<dbReference type="PANTHER" id="PTHR30547:SF5">
    <property type="entry name" value="NUCLEASE YHCG-RELATED"/>
    <property type="match status" value="1"/>
</dbReference>
<dbReference type="Pfam" id="PF06250">
    <property type="entry name" value="YhcG_C"/>
    <property type="match status" value="1"/>
</dbReference>
<dbReference type="Gene3D" id="3.40.1350.10">
    <property type="match status" value="1"/>
</dbReference>
<dbReference type="RefSeq" id="WP_095900164.1">
    <property type="nucleotide sequence ID" value="NZ_CP022382.1"/>
</dbReference>
<name>A0A0B7HJJ9_9FLAO</name>
<accession>A0A0B7HJJ9</accession>
<proteinExistence type="predicted"/>
<dbReference type="InterPro" id="IPR009362">
    <property type="entry name" value="YhcG_C"/>
</dbReference>
<organism evidence="3 4">
    <name type="scientific">Capnocytophaga canimorsus</name>
    <dbReference type="NCBI Taxonomy" id="28188"/>
    <lineage>
        <taxon>Bacteria</taxon>
        <taxon>Pseudomonadati</taxon>
        <taxon>Bacteroidota</taxon>
        <taxon>Flavobacteriia</taxon>
        <taxon>Flavobacteriales</taxon>
        <taxon>Flavobacteriaceae</taxon>
        <taxon>Capnocytophaga</taxon>
    </lineage>
</organism>